<name>A0A0S4J5H3_BODSA</name>
<keyword evidence="1" id="KW-1133">Transmembrane helix</keyword>
<gene>
    <name evidence="2" type="ORF">BSAL_87590</name>
</gene>
<keyword evidence="3" id="KW-1185">Reference proteome</keyword>
<protein>
    <submittedName>
        <fullName evidence="2">Membrane-associated protein, putative</fullName>
    </submittedName>
</protein>
<dbReference type="Proteomes" id="UP000051952">
    <property type="component" value="Unassembled WGS sequence"/>
</dbReference>
<keyword evidence="1" id="KW-0472">Membrane</keyword>
<proteinExistence type="predicted"/>
<organism evidence="2 3">
    <name type="scientific">Bodo saltans</name>
    <name type="common">Flagellated protozoan</name>
    <dbReference type="NCBI Taxonomy" id="75058"/>
    <lineage>
        <taxon>Eukaryota</taxon>
        <taxon>Discoba</taxon>
        <taxon>Euglenozoa</taxon>
        <taxon>Kinetoplastea</taxon>
        <taxon>Metakinetoplastina</taxon>
        <taxon>Eubodonida</taxon>
        <taxon>Bodonidae</taxon>
        <taxon>Bodo</taxon>
    </lineage>
</organism>
<dbReference type="OrthoDB" id="247137at2759"/>
<reference evidence="3" key="1">
    <citation type="submission" date="2015-09" db="EMBL/GenBank/DDBJ databases">
        <authorList>
            <consortium name="Pathogen Informatics"/>
        </authorList>
    </citation>
    <scope>NUCLEOTIDE SEQUENCE [LARGE SCALE GENOMIC DNA]</scope>
    <source>
        <strain evidence="3">Lake Konstanz</strain>
    </source>
</reference>
<evidence type="ECO:0000256" key="1">
    <source>
        <dbReference type="SAM" id="Phobius"/>
    </source>
</evidence>
<dbReference type="AlphaFoldDB" id="A0A0S4J5H3"/>
<accession>A0A0S4J5H3</accession>
<dbReference type="VEuPathDB" id="TriTrypDB:BSAL_87590"/>
<evidence type="ECO:0000313" key="3">
    <source>
        <dbReference type="Proteomes" id="UP000051952"/>
    </source>
</evidence>
<evidence type="ECO:0000313" key="2">
    <source>
        <dbReference type="EMBL" id="CUG83411.1"/>
    </source>
</evidence>
<feature type="transmembrane region" description="Helical" evidence="1">
    <location>
        <begin position="97"/>
        <end position="121"/>
    </location>
</feature>
<keyword evidence="1" id="KW-0812">Transmembrane</keyword>
<sequence>MSCLTAPRGPFPPFHFKSTILPLFVLTTTKGKKAEKKMLRRNMSSAALSIQRRAYVELQSHVENAKLSDKIVRGPIAKTFYKHPTFVMSREKLLSTIWVDIGVFKYSVNVLIPFFAFAYFVKA</sequence>
<dbReference type="EMBL" id="CYKH01001095">
    <property type="protein sequence ID" value="CUG83411.1"/>
    <property type="molecule type" value="Genomic_DNA"/>
</dbReference>